<dbReference type="STRING" id="114155.A0A4Q9P2C4"/>
<dbReference type="EMBL" id="ML143396">
    <property type="protein sequence ID" value="TBU32074.1"/>
    <property type="molecule type" value="Genomic_DNA"/>
</dbReference>
<reference evidence="10 11" key="1">
    <citation type="submission" date="2019-01" db="EMBL/GenBank/DDBJ databases">
        <title>Draft genome sequences of three monokaryotic isolates of the white-rot basidiomycete fungus Dichomitus squalens.</title>
        <authorList>
            <consortium name="DOE Joint Genome Institute"/>
            <person name="Lopez S.C."/>
            <person name="Andreopoulos B."/>
            <person name="Pangilinan J."/>
            <person name="Lipzen A."/>
            <person name="Riley R."/>
            <person name="Ahrendt S."/>
            <person name="Ng V."/>
            <person name="Barry K."/>
            <person name="Daum C."/>
            <person name="Grigoriev I.V."/>
            <person name="Hilden K.S."/>
            <person name="Makela M.R."/>
            <person name="de Vries R.P."/>
        </authorList>
    </citation>
    <scope>NUCLEOTIDE SEQUENCE [LARGE SCALE GENOMIC DNA]</scope>
    <source>
        <strain evidence="10 11">CBS 464.89</strain>
        <strain evidence="9">OM18370.1</strain>
    </source>
</reference>
<dbReference type="OrthoDB" id="15433at2759"/>
<feature type="domain" description="4'-phosphopantetheinyl transferase" evidence="8">
    <location>
        <begin position="5"/>
        <end position="122"/>
    </location>
</feature>
<evidence type="ECO:0000256" key="3">
    <source>
        <dbReference type="ARBA" id="ARBA00022723"/>
    </source>
</evidence>
<evidence type="ECO:0000256" key="1">
    <source>
        <dbReference type="ARBA" id="ARBA00022516"/>
    </source>
</evidence>
<evidence type="ECO:0000313" key="11">
    <source>
        <dbReference type="Proteomes" id="UP000292082"/>
    </source>
</evidence>
<dbReference type="GO" id="GO:0006633">
    <property type="term" value="P:fatty acid biosynthetic process"/>
    <property type="evidence" value="ECO:0007669"/>
    <property type="project" value="UniProtKB-KW"/>
</dbReference>
<evidence type="ECO:0000313" key="9">
    <source>
        <dbReference type="EMBL" id="TBU32074.1"/>
    </source>
</evidence>
<accession>A0A4Q9P2C4</accession>
<evidence type="ECO:0000313" key="10">
    <source>
        <dbReference type="EMBL" id="TBU58789.1"/>
    </source>
</evidence>
<sequence length="129" mass="14655">MGILGIGVDLLHVPRIVRLIDGKTADRFARRILSEKEHLAWNAIPLADHARRAKYLAVRWSIKEAAYKAVFPLRPTWKNFTYHSLSADGQRKPWLEYHSDAPGRNLGKIHASVSHDADYVYTTVLVEAP</sequence>
<evidence type="ECO:0000256" key="4">
    <source>
        <dbReference type="ARBA" id="ARBA00022832"/>
    </source>
</evidence>
<dbReference type="HAMAP" id="MF_00101">
    <property type="entry name" value="AcpS"/>
    <property type="match status" value="1"/>
</dbReference>
<name>A0A4Q9P2C4_9APHY</name>
<proteinExistence type="inferred from homology"/>
<dbReference type="InterPro" id="IPR037143">
    <property type="entry name" value="4-PPantetheinyl_Trfase_dom_sf"/>
</dbReference>
<dbReference type="Pfam" id="PF01648">
    <property type="entry name" value="ACPS"/>
    <property type="match status" value="1"/>
</dbReference>
<keyword evidence="5" id="KW-0460">Magnesium</keyword>
<evidence type="ECO:0000256" key="2">
    <source>
        <dbReference type="ARBA" id="ARBA00022679"/>
    </source>
</evidence>
<keyword evidence="7" id="KW-0275">Fatty acid biosynthesis</keyword>
<keyword evidence="11" id="KW-1185">Reference proteome</keyword>
<evidence type="ECO:0000259" key="8">
    <source>
        <dbReference type="Pfam" id="PF01648"/>
    </source>
</evidence>
<keyword evidence="1" id="KW-0444">Lipid biosynthesis</keyword>
<dbReference type="AlphaFoldDB" id="A0A4Q9P2C4"/>
<protein>
    <submittedName>
        <fullName evidence="10">4'-phosphopantetheinyl transferase</fullName>
    </submittedName>
</protein>
<evidence type="ECO:0000256" key="7">
    <source>
        <dbReference type="ARBA" id="ARBA00023160"/>
    </source>
</evidence>
<organism evidence="10 11">
    <name type="scientific">Dichomitus squalens</name>
    <dbReference type="NCBI Taxonomy" id="114155"/>
    <lineage>
        <taxon>Eukaryota</taxon>
        <taxon>Fungi</taxon>
        <taxon>Dikarya</taxon>
        <taxon>Basidiomycota</taxon>
        <taxon>Agaricomycotina</taxon>
        <taxon>Agaricomycetes</taxon>
        <taxon>Polyporales</taxon>
        <taxon>Polyporaceae</taxon>
        <taxon>Dichomitus</taxon>
    </lineage>
</organism>
<evidence type="ECO:0000256" key="5">
    <source>
        <dbReference type="ARBA" id="ARBA00022842"/>
    </source>
</evidence>
<dbReference type="NCBIfam" id="TIGR00556">
    <property type="entry name" value="pantethn_trn"/>
    <property type="match status" value="1"/>
</dbReference>
<gene>
    <name evidence="10" type="ORF">BD310DRAFT_850697</name>
    <name evidence="9" type="ORF">BD311DRAFT_715412</name>
</gene>
<evidence type="ECO:0000256" key="6">
    <source>
        <dbReference type="ARBA" id="ARBA00023098"/>
    </source>
</evidence>
<dbReference type="GO" id="GO:0008897">
    <property type="term" value="F:holo-[acyl-carrier-protein] synthase activity"/>
    <property type="evidence" value="ECO:0007669"/>
    <property type="project" value="InterPro"/>
</dbReference>
<keyword evidence="4" id="KW-0276">Fatty acid metabolism</keyword>
<dbReference type="GO" id="GO:0000287">
    <property type="term" value="F:magnesium ion binding"/>
    <property type="evidence" value="ECO:0007669"/>
    <property type="project" value="InterPro"/>
</dbReference>
<dbReference type="Proteomes" id="UP000292957">
    <property type="component" value="Unassembled WGS sequence"/>
</dbReference>
<dbReference type="InterPro" id="IPR004568">
    <property type="entry name" value="Ppantetheine-prot_Trfase_dom"/>
</dbReference>
<keyword evidence="3" id="KW-0479">Metal-binding</keyword>
<dbReference type="InterPro" id="IPR008278">
    <property type="entry name" value="4-PPantetheinyl_Trfase_dom"/>
</dbReference>
<keyword evidence="6" id="KW-0443">Lipid metabolism</keyword>
<dbReference type="Proteomes" id="UP000292082">
    <property type="component" value="Unassembled WGS sequence"/>
</dbReference>
<dbReference type="SUPFAM" id="SSF56214">
    <property type="entry name" value="4'-phosphopantetheinyl transferase"/>
    <property type="match status" value="1"/>
</dbReference>
<dbReference type="InterPro" id="IPR002582">
    <property type="entry name" value="ACPS"/>
</dbReference>
<keyword evidence="2 10" id="KW-0808">Transferase</keyword>
<dbReference type="Gene3D" id="3.90.470.20">
    <property type="entry name" value="4'-phosphopantetheinyl transferase domain"/>
    <property type="match status" value="1"/>
</dbReference>
<dbReference type="EMBL" id="ML145121">
    <property type="protein sequence ID" value="TBU58789.1"/>
    <property type="molecule type" value="Genomic_DNA"/>
</dbReference>